<reference evidence="2" key="1">
    <citation type="submission" date="2020-10" db="EMBL/GenBank/DDBJ databases">
        <authorList>
            <person name="Gilroy R."/>
        </authorList>
    </citation>
    <scope>NUCLEOTIDE SEQUENCE</scope>
    <source>
        <strain evidence="2">B2-16538</strain>
    </source>
</reference>
<dbReference type="GO" id="GO:0016209">
    <property type="term" value="F:antioxidant activity"/>
    <property type="evidence" value="ECO:0007669"/>
    <property type="project" value="InterPro"/>
</dbReference>
<evidence type="ECO:0000313" key="3">
    <source>
        <dbReference type="Proteomes" id="UP000823750"/>
    </source>
</evidence>
<reference evidence="2" key="2">
    <citation type="journal article" date="2021" name="PeerJ">
        <title>Extensive microbial diversity within the chicken gut microbiome revealed by metagenomics and culture.</title>
        <authorList>
            <person name="Gilroy R."/>
            <person name="Ravi A."/>
            <person name="Getino M."/>
            <person name="Pursley I."/>
            <person name="Horton D.L."/>
            <person name="Alikhan N.F."/>
            <person name="Baker D."/>
            <person name="Gharbi K."/>
            <person name="Hall N."/>
            <person name="Watson M."/>
            <person name="Adriaenssens E.M."/>
            <person name="Foster-Nyarko E."/>
            <person name="Jarju S."/>
            <person name="Secka A."/>
            <person name="Antonio M."/>
            <person name="Oren A."/>
            <person name="Chaudhuri R.R."/>
            <person name="La Ragione R."/>
            <person name="Hildebrand F."/>
            <person name="Pallen M.J."/>
        </authorList>
    </citation>
    <scope>NUCLEOTIDE SEQUENCE</scope>
    <source>
        <strain evidence="2">B2-16538</strain>
    </source>
</reference>
<gene>
    <name evidence="2" type="ORF">IAB78_07745</name>
</gene>
<name>A0A9D9J439_9BACT</name>
<protein>
    <submittedName>
        <fullName evidence="2">TlpA family protein disulfide reductase</fullName>
    </submittedName>
</protein>
<dbReference type="CDD" id="cd02966">
    <property type="entry name" value="TlpA_like_family"/>
    <property type="match status" value="1"/>
</dbReference>
<dbReference type="PROSITE" id="PS51352">
    <property type="entry name" value="THIOREDOXIN_2"/>
    <property type="match status" value="1"/>
</dbReference>
<dbReference type="AlphaFoldDB" id="A0A9D9J439"/>
<dbReference type="PANTHER" id="PTHR42852">
    <property type="entry name" value="THIOL:DISULFIDE INTERCHANGE PROTEIN DSBE"/>
    <property type="match status" value="1"/>
</dbReference>
<organism evidence="2 3">
    <name type="scientific">Candidatus Cryptobacteroides excrementavium</name>
    <dbReference type="NCBI Taxonomy" id="2840759"/>
    <lineage>
        <taxon>Bacteria</taxon>
        <taxon>Pseudomonadati</taxon>
        <taxon>Bacteroidota</taxon>
        <taxon>Bacteroidia</taxon>
        <taxon>Bacteroidales</taxon>
        <taxon>Candidatus Cryptobacteroides</taxon>
    </lineage>
</organism>
<dbReference type="GO" id="GO:0016491">
    <property type="term" value="F:oxidoreductase activity"/>
    <property type="evidence" value="ECO:0007669"/>
    <property type="project" value="InterPro"/>
</dbReference>
<feature type="domain" description="Thioredoxin" evidence="1">
    <location>
        <begin position="328"/>
        <end position="486"/>
    </location>
</feature>
<sequence length="486" mass="56559">FWYATLAMQRDSTVSKADMKKNIRTLLDRDSEGDRLNERQLMQAHQIVSSILPDSTMRAEIEERLSERYPDGEFFREKTARELFLMDKSDPDDFSSCFKGFLKRFPPEKFIDSFVEDDMFDHYYSNLFRIYIYNAIILDNDYSRLVECLPVAPRRDLSMYFWHIIQIPYMRGDVSAENLYPYARLIYEELQSRPRNAAEKVWSPKEWKDKFYRDNAPAWLDYSKILDEIGENSHAMSLMDTLSLYLGSRNADFNDFYVKLLKKNGRDNEALAQIKAAVSENQASPEMLDILKTEYMRNGGTEDGFDGYINSMKSETLMKAHRDALVSSMINVPTKLFKLDRLEGGKVNMAKLDGHIIVLDFWATWCGPCKAAMPGMQMAVDRYKDDDAVDFFFISTMENRKDYVKVIKDFISEKGYDFQVLLDNPDEKGQRQAVYSYYARQFHFSGIPQKMIIDGEGNVRWIATGYYGSPSALADEISIIIEEIKK</sequence>
<dbReference type="Pfam" id="PF00578">
    <property type="entry name" value="AhpC-TSA"/>
    <property type="match status" value="1"/>
</dbReference>
<accession>A0A9D9J439</accession>
<comment type="caution">
    <text evidence="2">The sequence shown here is derived from an EMBL/GenBank/DDBJ whole genome shotgun (WGS) entry which is preliminary data.</text>
</comment>
<feature type="non-terminal residue" evidence="2">
    <location>
        <position position="1"/>
    </location>
</feature>
<dbReference type="InterPro" id="IPR000866">
    <property type="entry name" value="AhpC/TSA"/>
</dbReference>
<proteinExistence type="predicted"/>
<dbReference type="InterPro" id="IPR036249">
    <property type="entry name" value="Thioredoxin-like_sf"/>
</dbReference>
<dbReference type="PANTHER" id="PTHR42852:SF17">
    <property type="entry name" value="THIOREDOXIN-LIKE PROTEIN HI_1115"/>
    <property type="match status" value="1"/>
</dbReference>
<dbReference type="SUPFAM" id="SSF52833">
    <property type="entry name" value="Thioredoxin-like"/>
    <property type="match status" value="1"/>
</dbReference>
<dbReference type="InterPro" id="IPR013766">
    <property type="entry name" value="Thioredoxin_domain"/>
</dbReference>
<dbReference type="EMBL" id="JADILX010000118">
    <property type="protein sequence ID" value="MBO8486300.1"/>
    <property type="molecule type" value="Genomic_DNA"/>
</dbReference>
<dbReference type="InterPro" id="IPR050553">
    <property type="entry name" value="Thioredoxin_ResA/DsbE_sf"/>
</dbReference>
<evidence type="ECO:0000259" key="1">
    <source>
        <dbReference type="PROSITE" id="PS51352"/>
    </source>
</evidence>
<dbReference type="Gene3D" id="3.40.30.10">
    <property type="entry name" value="Glutaredoxin"/>
    <property type="match status" value="1"/>
</dbReference>
<dbReference type="Proteomes" id="UP000823750">
    <property type="component" value="Unassembled WGS sequence"/>
</dbReference>
<evidence type="ECO:0000313" key="2">
    <source>
        <dbReference type="EMBL" id="MBO8486300.1"/>
    </source>
</evidence>